<dbReference type="PATRIC" id="fig|1216932.3.peg.2066"/>
<feature type="transmembrane region" description="Helical" evidence="5">
    <location>
        <begin position="125"/>
        <end position="145"/>
    </location>
</feature>
<accession>W6RXN9</accession>
<proteinExistence type="predicted"/>
<dbReference type="Pfam" id="PF04932">
    <property type="entry name" value="Wzy_C"/>
    <property type="match status" value="1"/>
</dbReference>
<evidence type="ECO:0000256" key="1">
    <source>
        <dbReference type="ARBA" id="ARBA00004141"/>
    </source>
</evidence>
<dbReference type="HOGENOM" id="CLU_673867_0_0_9"/>
<dbReference type="RefSeq" id="WP_044038958.1">
    <property type="nucleotide sequence ID" value="NZ_HG917868.1"/>
</dbReference>
<keyword evidence="2 5" id="KW-0812">Transmembrane</keyword>
<keyword evidence="3 5" id="KW-1133">Transmembrane helix</keyword>
<feature type="domain" description="O-antigen ligase-related" evidence="6">
    <location>
        <begin position="200"/>
        <end position="345"/>
    </location>
</feature>
<dbReference type="eggNOG" id="ENOG50338RG">
    <property type="taxonomic scope" value="Bacteria"/>
</dbReference>
<keyword evidence="8" id="KW-1185">Reference proteome</keyword>
<sequence>MKRKVNLLAGIYIFLVYLALATERQGIYNVQYMSKYYIGIIICLILSVCLLIKRSNIIVINKKQLYVAKIMFLPTLFAFIYTLFVNALKPVPYNGFLMRSFGLVAYCLLAVIQAYIIYSYFKENALKYTFIAVTLSYLTSIIVAFREGGISQFVNMITNSSYNGSVLEMHEVAPIVSIFVFYYIYLVYFKKINRRKGILNLIICLVIILLSMKRIVILTCAIVIFLFFILCKKNKNLLKWMALFSILIITVGYIYIYIIKSGYFYAFLERYNINAMARSELWQGISEQYDFSIFYSGRGLGFVSIWMDNNWQYLNINGLTQSTGLHNDLLKFYIDLGFFGNLLFLFNLLYMNAKRISKKISINASLLYFTLISLQILTWFTDVVSLYHNFQWIFYLIVFSLLSQLKEK</sequence>
<evidence type="ECO:0000256" key="5">
    <source>
        <dbReference type="SAM" id="Phobius"/>
    </source>
</evidence>
<feature type="transmembrane region" description="Helical" evidence="5">
    <location>
        <begin position="65"/>
        <end position="84"/>
    </location>
</feature>
<dbReference type="OrthoDB" id="2085703at2"/>
<feature type="transmembrane region" description="Helical" evidence="5">
    <location>
        <begin position="242"/>
        <end position="268"/>
    </location>
</feature>
<dbReference type="InterPro" id="IPR007016">
    <property type="entry name" value="O-antigen_ligase-rel_domated"/>
</dbReference>
<feature type="transmembrane region" description="Helical" evidence="5">
    <location>
        <begin position="172"/>
        <end position="189"/>
    </location>
</feature>
<feature type="transmembrane region" description="Helical" evidence="5">
    <location>
        <begin position="96"/>
        <end position="118"/>
    </location>
</feature>
<feature type="transmembrane region" description="Helical" evidence="5">
    <location>
        <begin position="37"/>
        <end position="53"/>
    </location>
</feature>
<dbReference type="KEGG" id="clt:CM240_2065"/>
<evidence type="ECO:0000313" key="8">
    <source>
        <dbReference type="Proteomes" id="UP000019426"/>
    </source>
</evidence>
<dbReference type="Proteomes" id="UP000019426">
    <property type="component" value="Chromosome M2/40_rep1"/>
</dbReference>
<feature type="transmembrane region" description="Helical" evidence="5">
    <location>
        <begin position="332"/>
        <end position="350"/>
    </location>
</feature>
<reference evidence="7 8" key="1">
    <citation type="submission" date="2013-11" db="EMBL/GenBank/DDBJ databases">
        <title>Complete genome sequence of Clostridum sp. M2/40.</title>
        <authorList>
            <person name="Wibberg D."/>
            <person name="Puehler A."/>
            <person name="Schlueter A."/>
        </authorList>
    </citation>
    <scope>NUCLEOTIDE SEQUENCE [LARGE SCALE GENOMIC DNA]</scope>
    <source>
        <strain evidence="8">M2/40</strain>
    </source>
</reference>
<keyword evidence="4 5" id="KW-0472">Membrane</keyword>
<dbReference type="EMBL" id="HG917868">
    <property type="protein sequence ID" value="CDM69223.1"/>
    <property type="molecule type" value="Genomic_DNA"/>
</dbReference>
<name>W6RXN9_9CLOT</name>
<gene>
    <name evidence="7" type="ORF">CM240_2065</name>
</gene>
<protein>
    <submittedName>
        <fullName evidence="7">Putative membrane protein</fullName>
    </submittedName>
</protein>
<organism evidence="7 8">
    <name type="scientific">Clostridium bornimense</name>
    <dbReference type="NCBI Taxonomy" id="1216932"/>
    <lineage>
        <taxon>Bacteria</taxon>
        <taxon>Bacillati</taxon>
        <taxon>Bacillota</taxon>
        <taxon>Clostridia</taxon>
        <taxon>Eubacteriales</taxon>
        <taxon>Clostridiaceae</taxon>
        <taxon>Clostridium</taxon>
    </lineage>
</organism>
<evidence type="ECO:0000256" key="2">
    <source>
        <dbReference type="ARBA" id="ARBA00022692"/>
    </source>
</evidence>
<evidence type="ECO:0000313" key="7">
    <source>
        <dbReference type="EMBL" id="CDM69223.1"/>
    </source>
</evidence>
<comment type="subcellular location">
    <subcellularLocation>
        <location evidence="1">Membrane</location>
        <topology evidence="1">Multi-pass membrane protein</topology>
    </subcellularLocation>
</comment>
<feature type="transmembrane region" description="Helical" evidence="5">
    <location>
        <begin position="201"/>
        <end position="230"/>
    </location>
</feature>
<feature type="transmembrane region" description="Helical" evidence="5">
    <location>
        <begin position="362"/>
        <end position="380"/>
    </location>
</feature>
<evidence type="ECO:0000256" key="4">
    <source>
        <dbReference type="ARBA" id="ARBA00023136"/>
    </source>
</evidence>
<dbReference type="STRING" id="1216932.CM240_2065"/>
<evidence type="ECO:0000256" key="3">
    <source>
        <dbReference type="ARBA" id="ARBA00022989"/>
    </source>
</evidence>
<evidence type="ECO:0000259" key="6">
    <source>
        <dbReference type="Pfam" id="PF04932"/>
    </source>
</evidence>
<dbReference type="AlphaFoldDB" id="W6RXN9"/>
<dbReference type="GO" id="GO:0016020">
    <property type="term" value="C:membrane"/>
    <property type="evidence" value="ECO:0007669"/>
    <property type="project" value="UniProtKB-SubCell"/>
</dbReference>